<keyword evidence="2" id="KW-0378">Hydrolase</keyword>
<sequence>MITLVVLPGLDGTGILLEPFLAALPATCEALVIRYPTTLPAGYEALVDRVRAQLPRDRPYVLLGESFSGPVALLLAAERPPMLRGVVLSCTFACNPHPWASGLRSVMRWLPMRAVPSAWLGRLLMGRWTSPALQQALAEALASVSVEALRARLKAVLAVDAGSALQQVAVPMLYLQATQDWVVPAAAGQRVRQLKADLQWASFNAPHFLLQTHSRQAAEAICSFAAALMVDPMPEA</sequence>
<comment type="caution">
    <text evidence="2">The sequence shown here is derived from an EMBL/GenBank/DDBJ whole genome shotgun (WGS) entry which is preliminary data.</text>
</comment>
<proteinExistence type="predicted"/>
<dbReference type="GO" id="GO:0016787">
    <property type="term" value="F:hydrolase activity"/>
    <property type="evidence" value="ECO:0007669"/>
    <property type="project" value="UniProtKB-KW"/>
</dbReference>
<dbReference type="Gene3D" id="3.40.50.1820">
    <property type="entry name" value="alpha/beta hydrolase"/>
    <property type="match status" value="1"/>
</dbReference>
<accession>A0ABN1K3H2</accession>
<evidence type="ECO:0000313" key="2">
    <source>
        <dbReference type="EMBL" id="GAA0753257.1"/>
    </source>
</evidence>
<dbReference type="RefSeq" id="WP_141288031.1">
    <property type="nucleotide sequence ID" value="NZ_BAAAEW010000018.1"/>
</dbReference>
<evidence type="ECO:0000313" key="3">
    <source>
        <dbReference type="Proteomes" id="UP001500279"/>
    </source>
</evidence>
<dbReference type="Pfam" id="PF12146">
    <property type="entry name" value="Hydrolase_4"/>
    <property type="match status" value="1"/>
</dbReference>
<evidence type="ECO:0000259" key="1">
    <source>
        <dbReference type="Pfam" id="PF12146"/>
    </source>
</evidence>
<name>A0ABN1K3H2_9BURK</name>
<gene>
    <name evidence="2" type="ORF">GCM10009107_28100</name>
</gene>
<dbReference type="InterPro" id="IPR022742">
    <property type="entry name" value="Hydrolase_4"/>
</dbReference>
<dbReference type="SUPFAM" id="SSF53474">
    <property type="entry name" value="alpha/beta-Hydrolases"/>
    <property type="match status" value="1"/>
</dbReference>
<protein>
    <submittedName>
        <fullName evidence="2">Alpha/beta fold hydrolase</fullName>
    </submittedName>
</protein>
<reference evidence="2 3" key="1">
    <citation type="journal article" date="2019" name="Int. J. Syst. Evol. Microbiol.">
        <title>The Global Catalogue of Microorganisms (GCM) 10K type strain sequencing project: providing services to taxonomists for standard genome sequencing and annotation.</title>
        <authorList>
            <consortium name="The Broad Institute Genomics Platform"/>
            <consortium name="The Broad Institute Genome Sequencing Center for Infectious Disease"/>
            <person name="Wu L."/>
            <person name="Ma J."/>
        </authorList>
    </citation>
    <scope>NUCLEOTIDE SEQUENCE [LARGE SCALE GENOMIC DNA]</scope>
    <source>
        <strain evidence="2 3">JCM 15503</strain>
    </source>
</reference>
<keyword evidence="3" id="KW-1185">Reference proteome</keyword>
<feature type="domain" description="Serine aminopeptidase S33" evidence="1">
    <location>
        <begin position="44"/>
        <end position="191"/>
    </location>
</feature>
<organism evidence="2 3">
    <name type="scientific">Ideonella azotifigens</name>
    <dbReference type="NCBI Taxonomy" id="513160"/>
    <lineage>
        <taxon>Bacteria</taxon>
        <taxon>Pseudomonadati</taxon>
        <taxon>Pseudomonadota</taxon>
        <taxon>Betaproteobacteria</taxon>
        <taxon>Burkholderiales</taxon>
        <taxon>Sphaerotilaceae</taxon>
        <taxon>Ideonella</taxon>
    </lineage>
</organism>
<dbReference type="Proteomes" id="UP001500279">
    <property type="component" value="Unassembled WGS sequence"/>
</dbReference>
<dbReference type="EMBL" id="BAAAEW010000018">
    <property type="protein sequence ID" value="GAA0753257.1"/>
    <property type="molecule type" value="Genomic_DNA"/>
</dbReference>
<dbReference type="InterPro" id="IPR029058">
    <property type="entry name" value="AB_hydrolase_fold"/>
</dbReference>